<dbReference type="InterPro" id="IPR036390">
    <property type="entry name" value="WH_DNA-bd_sf"/>
</dbReference>
<dbReference type="RefSeq" id="WP_048641292.1">
    <property type="nucleotide sequence ID" value="NZ_CP012040.1"/>
</dbReference>
<dbReference type="AlphaFoldDB" id="A0A0H4P9N3"/>
<proteinExistence type="predicted"/>
<sequence length="157" mass="17825">MENDCKVYITEYGILPWLGKTIKCVDIYINHNLKEAGIDLTIKQMLVLKALSTNGPLPQNDLAFITERDKASLARFINTLEKKNLVARLPSATDKRINMVNLTKHGEKVYQSTLPIFKKLVLQVQENIPEQDLEQTAKTLSKIKDNIENLNSGCNRN</sequence>
<keyword evidence="6" id="KW-1185">Reference proteome</keyword>
<evidence type="ECO:0000313" key="6">
    <source>
        <dbReference type="Proteomes" id="UP000036520"/>
    </source>
</evidence>
<dbReference type="InterPro" id="IPR036388">
    <property type="entry name" value="WH-like_DNA-bd_sf"/>
</dbReference>
<dbReference type="PANTHER" id="PTHR42756:SF1">
    <property type="entry name" value="TRANSCRIPTIONAL REPRESSOR OF EMRAB OPERON"/>
    <property type="match status" value="1"/>
</dbReference>
<evidence type="ECO:0000256" key="3">
    <source>
        <dbReference type="ARBA" id="ARBA00023163"/>
    </source>
</evidence>
<dbReference type="PRINTS" id="PR00598">
    <property type="entry name" value="HTHMARR"/>
</dbReference>
<evidence type="ECO:0000313" key="5">
    <source>
        <dbReference type="EMBL" id="AKP50889.1"/>
    </source>
</evidence>
<evidence type="ECO:0000256" key="2">
    <source>
        <dbReference type="ARBA" id="ARBA00023125"/>
    </source>
</evidence>
<dbReference type="Gene3D" id="1.10.10.10">
    <property type="entry name" value="Winged helix-like DNA-binding domain superfamily/Winged helix DNA-binding domain"/>
    <property type="match status" value="1"/>
</dbReference>
<dbReference type="EMBL" id="CP012040">
    <property type="protein sequence ID" value="AKP50889.1"/>
    <property type="molecule type" value="Genomic_DNA"/>
</dbReference>
<dbReference type="Proteomes" id="UP000036520">
    <property type="component" value="Chromosome"/>
</dbReference>
<evidence type="ECO:0000256" key="1">
    <source>
        <dbReference type="ARBA" id="ARBA00023015"/>
    </source>
</evidence>
<accession>A0A0H4P9N3</accession>
<dbReference type="SMART" id="SM00347">
    <property type="entry name" value="HTH_MARR"/>
    <property type="match status" value="1"/>
</dbReference>
<organism evidence="5 6">
    <name type="scientific">Cyclobacterium amurskyense</name>
    <dbReference type="NCBI Taxonomy" id="320787"/>
    <lineage>
        <taxon>Bacteria</taxon>
        <taxon>Pseudomonadati</taxon>
        <taxon>Bacteroidota</taxon>
        <taxon>Cytophagia</taxon>
        <taxon>Cytophagales</taxon>
        <taxon>Cyclobacteriaceae</taxon>
        <taxon>Cyclobacterium</taxon>
    </lineage>
</organism>
<evidence type="ECO:0000259" key="4">
    <source>
        <dbReference type="PROSITE" id="PS50995"/>
    </source>
</evidence>
<dbReference type="GO" id="GO:0003700">
    <property type="term" value="F:DNA-binding transcription factor activity"/>
    <property type="evidence" value="ECO:0007669"/>
    <property type="project" value="InterPro"/>
</dbReference>
<keyword evidence="2" id="KW-0238">DNA-binding</keyword>
<reference evidence="5 6" key="1">
    <citation type="submission" date="2015-07" db="EMBL/GenBank/DDBJ databases">
        <authorList>
            <person name="Kim K.M."/>
        </authorList>
    </citation>
    <scope>NUCLEOTIDE SEQUENCE [LARGE SCALE GENOMIC DNA]</scope>
    <source>
        <strain evidence="5 6">KCTC 12363</strain>
    </source>
</reference>
<gene>
    <name evidence="5" type="ORF">CA2015_1450</name>
</gene>
<protein>
    <submittedName>
        <fullName evidence="5">Transcriptional regulator, MarR family</fullName>
    </submittedName>
</protein>
<dbReference type="SUPFAM" id="SSF46785">
    <property type="entry name" value="Winged helix' DNA-binding domain"/>
    <property type="match status" value="1"/>
</dbReference>
<dbReference type="GO" id="GO:0003677">
    <property type="term" value="F:DNA binding"/>
    <property type="evidence" value="ECO:0007669"/>
    <property type="project" value="UniProtKB-KW"/>
</dbReference>
<dbReference type="Pfam" id="PF01047">
    <property type="entry name" value="MarR"/>
    <property type="match status" value="1"/>
</dbReference>
<dbReference type="STRING" id="320787.CA2015_1450"/>
<dbReference type="OrthoDB" id="996843at2"/>
<dbReference type="PANTHER" id="PTHR42756">
    <property type="entry name" value="TRANSCRIPTIONAL REGULATOR, MARR"/>
    <property type="match status" value="1"/>
</dbReference>
<feature type="domain" description="HTH marR-type" evidence="4">
    <location>
        <begin position="11"/>
        <end position="145"/>
    </location>
</feature>
<keyword evidence="3" id="KW-0804">Transcription</keyword>
<dbReference type="PROSITE" id="PS50995">
    <property type="entry name" value="HTH_MARR_2"/>
    <property type="match status" value="1"/>
</dbReference>
<name>A0A0H4P9N3_9BACT</name>
<keyword evidence="1" id="KW-0805">Transcription regulation</keyword>
<dbReference type="InterPro" id="IPR000835">
    <property type="entry name" value="HTH_MarR-typ"/>
</dbReference>
<dbReference type="KEGG" id="camu:CA2015_1450"/>